<protein>
    <submittedName>
        <fullName evidence="1">Deoxyribose-phosphate aldolase</fullName>
    </submittedName>
</protein>
<dbReference type="AlphaFoldDB" id="A0A3S0D3Z2"/>
<reference evidence="1 2" key="1">
    <citation type="submission" date="2018-11" db="EMBL/GenBank/DDBJ databases">
        <title>Arenibacter aquaticus sp.nov., a marine bacterium isolated from surface seawater in the South China Sea.</title>
        <authorList>
            <person name="Guo J."/>
            <person name="Sun J."/>
        </authorList>
    </citation>
    <scope>NUCLEOTIDE SEQUENCE [LARGE SCALE GENOMIC DNA]</scope>
    <source>
        <strain evidence="1 2">GUO666</strain>
    </source>
</reference>
<dbReference type="InterPro" id="IPR045444">
    <property type="entry name" value="DUF6503"/>
</dbReference>
<dbReference type="EMBL" id="RQPJ01000019">
    <property type="protein sequence ID" value="RTE52511.1"/>
    <property type="molecule type" value="Genomic_DNA"/>
</dbReference>
<dbReference type="Pfam" id="PF20113">
    <property type="entry name" value="DUF6503"/>
    <property type="match status" value="1"/>
</dbReference>
<organism evidence="1 2">
    <name type="scientific">Arenibacter aquaticus</name>
    <dbReference type="NCBI Taxonomy" id="2489054"/>
    <lineage>
        <taxon>Bacteria</taxon>
        <taxon>Pseudomonadati</taxon>
        <taxon>Bacteroidota</taxon>
        <taxon>Flavobacteriia</taxon>
        <taxon>Flavobacteriales</taxon>
        <taxon>Flavobacteriaceae</taxon>
        <taxon>Arenibacter</taxon>
    </lineage>
</organism>
<sequence>MKFSYALAIVLIVLSCKGKTKTIMSVQEIVDRSIKVSGGERYKTNDISFKFRDMHYASKWKDGKKILKRIKKTDSLEVVDVRTNQDFRRFVNDSLVILNDSLANLYANSVNSVHYFANLPYGLNDAAVNKELLGETKIKDREFYKVKISFDKKGGGDDYDDIYLYWFDKKTFKPTYLAYLFHVNGGGIRFRAAYNERYIGGIRFVDYENYEASEEKTSIYDVDSLYALGSLNLLSKIELEQINVSASALH</sequence>
<proteinExistence type="predicted"/>
<gene>
    <name evidence="1" type="ORF">EHW67_15690</name>
</gene>
<dbReference type="PROSITE" id="PS51257">
    <property type="entry name" value="PROKAR_LIPOPROTEIN"/>
    <property type="match status" value="1"/>
</dbReference>
<keyword evidence="2" id="KW-1185">Reference proteome</keyword>
<name>A0A3S0D3Z2_9FLAO</name>
<dbReference type="Proteomes" id="UP000267585">
    <property type="component" value="Unassembled WGS sequence"/>
</dbReference>
<dbReference type="OrthoDB" id="982433at2"/>
<accession>A0A3S0D3Z2</accession>
<dbReference type="RefSeq" id="WP_126163335.1">
    <property type="nucleotide sequence ID" value="NZ_RQPJ01000019.1"/>
</dbReference>
<evidence type="ECO:0000313" key="1">
    <source>
        <dbReference type="EMBL" id="RTE52511.1"/>
    </source>
</evidence>
<evidence type="ECO:0000313" key="2">
    <source>
        <dbReference type="Proteomes" id="UP000267585"/>
    </source>
</evidence>
<comment type="caution">
    <text evidence="1">The sequence shown here is derived from an EMBL/GenBank/DDBJ whole genome shotgun (WGS) entry which is preliminary data.</text>
</comment>